<proteinExistence type="predicted"/>
<comment type="caution">
    <text evidence="1">The sequence shown here is derived from an EMBL/GenBank/DDBJ whole genome shotgun (WGS) entry which is preliminary data.</text>
</comment>
<reference evidence="1" key="1">
    <citation type="journal article" date="2023" name="Plant J.">
        <title>Genome sequences and population genomics provide insights into the demographic history, inbreeding, and mutation load of two 'living fossil' tree species of Dipteronia.</title>
        <authorList>
            <person name="Feng Y."/>
            <person name="Comes H.P."/>
            <person name="Chen J."/>
            <person name="Zhu S."/>
            <person name="Lu R."/>
            <person name="Zhang X."/>
            <person name="Li P."/>
            <person name="Qiu J."/>
            <person name="Olsen K.M."/>
            <person name="Qiu Y."/>
        </authorList>
    </citation>
    <scope>NUCLEOTIDE SEQUENCE</scope>
    <source>
        <strain evidence="1">NBL</strain>
    </source>
</reference>
<keyword evidence="2" id="KW-1185">Reference proteome</keyword>
<evidence type="ECO:0008006" key="3">
    <source>
        <dbReference type="Google" id="ProtNLM"/>
    </source>
</evidence>
<dbReference type="AlphaFoldDB" id="A0AAE0AWL4"/>
<evidence type="ECO:0000313" key="1">
    <source>
        <dbReference type="EMBL" id="KAK3225170.1"/>
    </source>
</evidence>
<sequence length="123" mass="14212">MIDNPLVFPKDYQRAGVCQNGAIHCAHENSNGLCEITVFDLVEDMFKTLPPLDSVLSGNCQYSLRVVNDYLCLATETGDDRDTQFWVMMEYNMETYWTSIRIPRQFRIDVLGCEKWRSEESTA</sequence>
<dbReference type="Proteomes" id="UP001281410">
    <property type="component" value="Unassembled WGS sequence"/>
</dbReference>
<name>A0AAE0AWL4_9ROSI</name>
<protein>
    <recommendedName>
        <fullName evidence="3">F-box associated domain-containing protein</fullName>
    </recommendedName>
</protein>
<accession>A0AAE0AWL4</accession>
<dbReference type="EMBL" id="JANJYJ010000002">
    <property type="protein sequence ID" value="KAK3225170.1"/>
    <property type="molecule type" value="Genomic_DNA"/>
</dbReference>
<organism evidence="1 2">
    <name type="scientific">Dipteronia sinensis</name>
    <dbReference type="NCBI Taxonomy" id="43782"/>
    <lineage>
        <taxon>Eukaryota</taxon>
        <taxon>Viridiplantae</taxon>
        <taxon>Streptophyta</taxon>
        <taxon>Embryophyta</taxon>
        <taxon>Tracheophyta</taxon>
        <taxon>Spermatophyta</taxon>
        <taxon>Magnoliopsida</taxon>
        <taxon>eudicotyledons</taxon>
        <taxon>Gunneridae</taxon>
        <taxon>Pentapetalae</taxon>
        <taxon>rosids</taxon>
        <taxon>malvids</taxon>
        <taxon>Sapindales</taxon>
        <taxon>Sapindaceae</taxon>
        <taxon>Hippocastanoideae</taxon>
        <taxon>Acereae</taxon>
        <taxon>Dipteronia</taxon>
    </lineage>
</organism>
<evidence type="ECO:0000313" key="2">
    <source>
        <dbReference type="Proteomes" id="UP001281410"/>
    </source>
</evidence>
<gene>
    <name evidence="1" type="ORF">Dsin_005032</name>
</gene>